<dbReference type="AlphaFoldDB" id="A0A6A5QVU8"/>
<dbReference type="Proteomes" id="UP000800096">
    <property type="component" value="Unassembled WGS sequence"/>
</dbReference>
<evidence type="ECO:0000313" key="1">
    <source>
        <dbReference type="EMBL" id="KAF1919911.1"/>
    </source>
</evidence>
<accession>A0A6A5QVU8</accession>
<organism evidence="1 2">
    <name type="scientific">Ampelomyces quisqualis</name>
    <name type="common">Powdery mildew agent</name>
    <dbReference type="NCBI Taxonomy" id="50730"/>
    <lineage>
        <taxon>Eukaryota</taxon>
        <taxon>Fungi</taxon>
        <taxon>Dikarya</taxon>
        <taxon>Ascomycota</taxon>
        <taxon>Pezizomycotina</taxon>
        <taxon>Dothideomycetes</taxon>
        <taxon>Pleosporomycetidae</taxon>
        <taxon>Pleosporales</taxon>
        <taxon>Pleosporineae</taxon>
        <taxon>Phaeosphaeriaceae</taxon>
        <taxon>Ampelomyces</taxon>
    </lineage>
</organism>
<evidence type="ECO:0000313" key="2">
    <source>
        <dbReference type="Proteomes" id="UP000800096"/>
    </source>
</evidence>
<keyword evidence="2" id="KW-1185">Reference proteome</keyword>
<gene>
    <name evidence="1" type="ORF">BDU57DRAFT_513223</name>
</gene>
<sequence length="160" mass="18628">MDTETTITSAKPVKITDATTCICIEMDDFLRDVEKPNKWIYPRVYETWDPADIAVVCWILNLPKRDQMPIEDDPEEEDRNPPYILHAVKNGNEIIGNWKPGHHRMYGQDYTGREINTPGRMLFNQPPLHFANHYELTHTPQSGNSCVRFALLTTELSERW</sequence>
<name>A0A6A5QVU8_AMPQU</name>
<dbReference type="EMBL" id="ML979133">
    <property type="protein sequence ID" value="KAF1919911.1"/>
    <property type="molecule type" value="Genomic_DNA"/>
</dbReference>
<reference evidence="1" key="1">
    <citation type="journal article" date="2020" name="Stud. Mycol.">
        <title>101 Dothideomycetes genomes: a test case for predicting lifestyles and emergence of pathogens.</title>
        <authorList>
            <person name="Haridas S."/>
            <person name="Albert R."/>
            <person name="Binder M."/>
            <person name="Bloem J."/>
            <person name="Labutti K."/>
            <person name="Salamov A."/>
            <person name="Andreopoulos B."/>
            <person name="Baker S."/>
            <person name="Barry K."/>
            <person name="Bills G."/>
            <person name="Bluhm B."/>
            <person name="Cannon C."/>
            <person name="Castanera R."/>
            <person name="Culley D."/>
            <person name="Daum C."/>
            <person name="Ezra D."/>
            <person name="Gonzalez J."/>
            <person name="Henrissat B."/>
            <person name="Kuo A."/>
            <person name="Liang C."/>
            <person name="Lipzen A."/>
            <person name="Lutzoni F."/>
            <person name="Magnuson J."/>
            <person name="Mondo S."/>
            <person name="Nolan M."/>
            <person name="Ohm R."/>
            <person name="Pangilinan J."/>
            <person name="Park H.-J."/>
            <person name="Ramirez L."/>
            <person name="Alfaro M."/>
            <person name="Sun H."/>
            <person name="Tritt A."/>
            <person name="Yoshinaga Y."/>
            <person name="Zwiers L.-H."/>
            <person name="Turgeon B."/>
            <person name="Goodwin S."/>
            <person name="Spatafora J."/>
            <person name="Crous P."/>
            <person name="Grigoriev I."/>
        </authorList>
    </citation>
    <scope>NUCLEOTIDE SEQUENCE</scope>
    <source>
        <strain evidence="1">HMLAC05119</strain>
    </source>
</reference>
<proteinExistence type="predicted"/>
<protein>
    <submittedName>
        <fullName evidence="1">Uncharacterized protein</fullName>
    </submittedName>
</protein>